<feature type="domain" description="Flavodoxin-like fold" evidence="7">
    <location>
        <begin position="3"/>
        <end position="204"/>
    </location>
</feature>
<dbReference type="Pfam" id="PF02525">
    <property type="entry name" value="Flavodoxin_2"/>
    <property type="match status" value="1"/>
</dbReference>
<organism evidence="8 9">
    <name type="scientific">Aestuariispira insulae</name>
    <dbReference type="NCBI Taxonomy" id="1461337"/>
    <lineage>
        <taxon>Bacteria</taxon>
        <taxon>Pseudomonadati</taxon>
        <taxon>Pseudomonadota</taxon>
        <taxon>Alphaproteobacteria</taxon>
        <taxon>Rhodospirillales</taxon>
        <taxon>Kiloniellaceae</taxon>
        <taxon>Aestuariispira</taxon>
    </lineage>
</organism>
<sequence length="220" mass="24857">MENILRIEASARQEGSLTRMLSTAFFEQWKQDNASFRIMVRDVGANPPPSLHASWIAAAFTPETARSREDQETLALSDRLIEEVTWADVIVMATPMYNYGMPSSLKAWLDHVVRIDKTFSFDLARGDRPLEPTLQGKQLVLLTASGEFGFEPGGINDGEDHLTPHIQSVAKYLGVSEIQHVAIEYQEFKDDRFERSKNRALQSVRELASRMSLQKKKMAA</sequence>
<evidence type="ECO:0000256" key="4">
    <source>
        <dbReference type="ARBA" id="ARBA00023027"/>
    </source>
</evidence>
<evidence type="ECO:0000256" key="2">
    <source>
        <dbReference type="ARBA" id="ARBA00022643"/>
    </source>
</evidence>
<dbReference type="PANTHER" id="PTHR43741">
    <property type="entry name" value="FMN-DEPENDENT NADH-AZOREDUCTASE 1"/>
    <property type="match status" value="1"/>
</dbReference>
<comment type="function">
    <text evidence="6">Quinone reductase that provides resistance to thiol-specific stress caused by electrophilic quinones.</text>
</comment>
<dbReference type="EC" id="1.6.5.-" evidence="6"/>
<dbReference type="HAMAP" id="MF_01216">
    <property type="entry name" value="Azoreductase_type1"/>
    <property type="match status" value="1"/>
</dbReference>
<comment type="similarity">
    <text evidence="6">Belongs to the azoreductase type 1 family.</text>
</comment>
<dbReference type="InterPro" id="IPR029039">
    <property type="entry name" value="Flavoprotein-like_sf"/>
</dbReference>
<comment type="subunit">
    <text evidence="6">Homodimer.</text>
</comment>
<dbReference type="EMBL" id="QRDW01000001">
    <property type="protein sequence ID" value="RED53311.1"/>
    <property type="molecule type" value="Genomic_DNA"/>
</dbReference>
<dbReference type="InterPro" id="IPR003680">
    <property type="entry name" value="Flavodoxin_fold"/>
</dbReference>
<comment type="caution">
    <text evidence="6">Lacks conserved residue(s) required for the propagation of feature annotation.</text>
</comment>
<dbReference type="Proteomes" id="UP000256845">
    <property type="component" value="Unassembled WGS sequence"/>
</dbReference>
<evidence type="ECO:0000259" key="7">
    <source>
        <dbReference type="Pfam" id="PF02525"/>
    </source>
</evidence>
<dbReference type="GO" id="GO:0016652">
    <property type="term" value="F:oxidoreductase activity, acting on NAD(P)H as acceptor"/>
    <property type="evidence" value="ECO:0007669"/>
    <property type="project" value="UniProtKB-UniRule"/>
</dbReference>
<dbReference type="GO" id="GO:0010181">
    <property type="term" value="F:FMN binding"/>
    <property type="evidence" value="ECO:0007669"/>
    <property type="project" value="UniProtKB-UniRule"/>
</dbReference>
<dbReference type="PANTHER" id="PTHR43741:SF2">
    <property type="entry name" value="FMN-DEPENDENT NADH:QUINONE OXIDOREDUCTASE"/>
    <property type="match status" value="1"/>
</dbReference>
<dbReference type="Gene3D" id="3.40.50.360">
    <property type="match status" value="1"/>
</dbReference>
<evidence type="ECO:0000256" key="1">
    <source>
        <dbReference type="ARBA" id="ARBA00022630"/>
    </source>
</evidence>
<evidence type="ECO:0000313" key="9">
    <source>
        <dbReference type="Proteomes" id="UP000256845"/>
    </source>
</evidence>
<dbReference type="EC" id="1.7.1.17" evidence="6"/>
<dbReference type="GO" id="GO:0016655">
    <property type="term" value="F:oxidoreductase activity, acting on NAD(P)H, quinone or similar compound as acceptor"/>
    <property type="evidence" value="ECO:0007669"/>
    <property type="project" value="InterPro"/>
</dbReference>
<comment type="function">
    <text evidence="6">Also exhibits azoreductase activity. Catalyzes the reductive cleavage of the azo bond in aromatic azo compounds to the corresponding amines.</text>
</comment>
<keyword evidence="9" id="KW-1185">Reference proteome</keyword>
<keyword evidence="3 6" id="KW-0560">Oxidoreductase</keyword>
<dbReference type="GO" id="GO:0009055">
    <property type="term" value="F:electron transfer activity"/>
    <property type="evidence" value="ECO:0007669"/>
    <property type="project" value="UniProtKB-UniRule"/>
</dbReference>
<reference evidence="8 9" key="1">
    <citation type="submission" date="2018-07" db="EMBL/GenBank/DDBJ databases">
        <title>Genomic Encyclopedia of Type Strains, Phase III (KMG-III): the genomes of soil and plant-associated and newly described type strains.</title>
        <authorList>
            <person name="Whitman W."/>
        </authorList>
    </citation>
    <scope>NUCLEOTIDE SEQUENCE [LARGE SCALE GENOMIC DNA]</scope>
    <source>
        <strain evidence="8 9">CECT 8488</strain>
    </source>
</reference>
<dbReference type="InterPro" id="IPR050104">
    <property type="entry name" value="FMN-dep_NADH:Q_OxRdtase_AzoR1"/>
</dbReference>
<gene>
    <name evidence="6" type="primary">azoR</name>
    <name evidence="8" type="ORF">DFP90_10193</name>
</gene>
<evidence type="ECO:0000313" key="8">
    <source>
        <dbReference type="EMBL" id="RED53311.1"/>
    </source>
</evidence>
<comment type="cofactor">
    <cofactor evidence="6">
        <name>FMN</name>
        <dbReference type="ChEBI" id="CHEBI:58210"/>
    </cofactor>
    <text evidence="6">Binds 1 FMN per subunit.</text>
</comment>
<comment type="caution">
    <text evidence="8">The sequence shown here is derived from an EMBL/GenBank/DDBJ whole genome shotgun (WGS) entry which is preliminary data.</text>
</comment>
<dbReference type="AlphaFoldDB" id="A0A3D9HVA0"/>
<evidence type="ECO:0000256" key="3">
    <source>
        <dbReference type="ARBA" id="ARBA00023002"/>
    </source>
</evidence>
<feature type="binding site" evidence="6">
    <location>
        <position position="10"/>
    </location>
    <ligand>
        <name>FMN</name>
        <dbReference type="ChEBI" id="CHEBI:58210"/>
    </ligand>
</feature>
<proteinExistence type="inferred from homology"/>
<accession>A0A3D9HVA0</accession>
<dbReference type="RefSeq" id="WP_115934468.1">
    <property type="nucleotide sequence ID" value="NZ_QRDW01000001.1"/>
</dbReference>
<comment type="catalytic activity">
    <reaction evidence="6">
        <text>2 a quinone + NADH + H(+) = 2 a 1,4-benzosemiquinone + NAD(+)</text>
        <dbReference type="Rhea" id="RHEA:65952"/>
        <dbReference type="ChEBI" id="CHEBI:15378"/>
        <dbReference type="ChEBI" id="CHEBI:57540"/>
        <dbReference type="ChEBI" id="CHEBI:57945"/>
        <dbReference type="ChEBI" id="CHEBI:132124"/>
        <dbReference type="ChEBI" id="CHEBI:134225"/>
    </reaction>
</comment>
<keyword evidence="4 6" id="KW-0520">NAD</keyword>
<dbReference type="OrthoDB" id="9787136at2"/>
<dbReference type="SUPFAM" id="SSF52218">
    <property type="entry name" value="Flavoproteins"/>
    <property type="match status" value="1"/>
</dbReference>
<name>A0A3D9HVA0_9PROT</name>
<keyword evidence="1 6" id="KW-0285">Flavoprotein</keyword>
<comment type="catalytic activity">
    <reaction evidence="5">
        <text>N,N-dimethyl-1,4-phenylenediamine + anthranilate + 2 NAD(+) = 2-(4-dimethylaminophenyl)diazenylbenzoate + 2 NADH + 2 H(+)</text>
        <dbReference type="Rhea" id="RHEA:55872"/>
        <dbReference type="ChEBI" id="CHEBI:15378"/>
        <dbReference type="ChEBI" id="CHEBI:15783"/>
        <dbReference type="ChEBI" id="CHEBI:16567"/>
        <dbReference type="ChEBI" id="CHEBI:57540"/>
        <dbReference type="ChEBI" id="CHEBI:57945"/>
        <dbReference type="ChEBI" id="CHEBI:71579"/>
        <dbReference type="EC" id="1.7.1.17"/>
    </reaction>
    <physiologicalReaction direction="right-to-left" evidence="5">
        <dbReference type="Rhea" id="RHEA:55874"/>
    </physiologicalReaction>
</comment>
<evidence type="ECO:0000256" key="6">
    <source>
        <dbReference type="HAMAP-Rule" id="MF_01216"/>
    </source>
</evidence>
<keyword evidence="2 6" id="KW-0288">FMN</keyword>
<dbReference type="InterPro" id="IPR023048">
    <property type="entry name" value="NADH:quinone_OxRdtase_FMN_depd"/>
</dbReference>
<evidence type="ECO:0000256" key="5">
    <source>
        <dbReference type="ARBA" id="ARBA00048542"/>
    </source>
</evidence>
<protein>
    <recommendedName>
        <fullName evidence="6">FMN dependent NADH:quinone oxidoreductase</fullName>
        <ecNumber evidence="6">1.6.5.-</ecNumber>
    </recommendedName>
    <alternativeName>
        <fullName evidence="6">Azo-dye reductase</fullName>
    </alternativeName>
    <alternativeName>
        <fullName evidence="6">FMN-dependent NADH-azo compound oxidoreductase</fullName>
    </alternativeName>
    <alternativeName>
        <fullName evidence="6">FMN-dependent NADH-azoreductase</fullName>
        <ecNumber evidence="6">1.7.1.17</ecNumber>
    </alternativeName>
</protein>